<proteinExistence type="inferred from homology"/>
<dbReference type="Proteomes" id="UP001595955">
    <property type="component" value="Unassembled WGS sequence"/>
</dbReference>
<protein>
    <submittedName>
        <fullName evidence="5">ABC transporter substrate-binding protein</fullName>
    </submittedName>
</protein>
<evidence type="ECO:0000256" key="3">
    <source>
        <dbReference type="ARBA" id="ARBA00022729"/>
    </source>
</evidence>
<dbReference type="RefSeq" id="WP_122823516.1">
    <property type="nucleotide sequence ID" value="NZ_CP033325.1"/>
</dbReference>
<dbReference type="Gene3D" id="3.40.190.10">
    <property type="entry name" value="Periplasmic binding protein-like II"/>
    <property type="match status" value="1"/>
</dbReference>
<accession>A0ABV9DA39</accession>
<name>A0ABV9DA39_9MICO</name>
<reference evidence="6" key="1">
    <citation type="journal article" date="2019" name="Int. J. Syst. Evol. Microbiol.">
        <title>The Global Catalogue of Microorganisms (GCM) 10K type strain sequencing project: providing services to taxonomists for standard genome sequencing and annotation.</title>
        <authorList>
            <consortium name="The Broad Institute Genomics Platform"/>
            <consortium name="The Broad Institute Genome Sequencing Center for Infectious Disease"/>
            <person name="Wu L."/>
            <person name="Ma J."/>
        </authorList>
    </citation>
    <scope>NUCLEOTIDE SEQUENCE [LARGE SCALE GENOMIC DNA]</scope>
    <source>
        <strain evidence="6">JCM 3369</strain>
    </source>
</reference>
<keyword evidence="3" id="KW-0732">Signal</keyword>
<evidence type="ECO:0000256" key="1">
    <source>
        <dbReference type="ARBA" id="ARBA00005695"/>
    </source>
</evidence>
<dbReference type="PANTHER" id="PTHR30290:SF9">
    <property type="entry name" value="OLIGOPEPTIDE-BINDING PROTEIN APPA"/>
    <property type="match status" value="1"/>
</dbReference>
<dbReference type="PIRSF" id="PIRSF002741">
    <property type="entry name" value="MppA"/>
    <property type="match status" value="1"/>
</dbReference>
<dbReference type="CDD" id="cd00995">
    <property type="entry name" value="PBP2_NikA_DppA_OppA_like"/>
    <property type="match status" value="1"/>
</dbReference>
<dbReference type="Pfam" id="PF00496">
    <property type="entry name" value="SBP_bac_5"/>
    <property type="match status" value="1"/>
</dbReference>
<dbReference type="EMBL" id="JBHSGF010000006">
    <property type="protein sequence ID" value="MFC4555629.1"/>
    <property type="molecule type" value="Genomic_DNA"/>
</dbReference>
<keyword evidence="6" id="KW-1185">Reference proteome</keyword>
<comment type="caution">
    <text evidence="5">The sequence shown here is derived from an EMBL/GenBank/DDBJ whole genome shotgun (WGS) entry which is preliminary data.</text>
</comment>
<dbReference type="InterPro" id="IPR000914">
    <property type="entry name" value="SBP_5_dom"/>
</dbReference>
<comment type="similarity">
    <text evidence="1">Belongs to the bacterial solute-binding protein 5 family.</text>
</comment>
<evidence type="ECO:0000313" key="6">
    <source>
        <dbReference type="Proteomes" id="UP001595955"/>
    </source>
</evidence>
<sequence>MLTHARPDLLRYGATLPVDTVDPLCGLWGEASSLVFSRPFAVDEHGALRADLVGEHATDGLRHWLRPRPGVLWHDGEPLTVDDLALSLRLVTDPQYRGAFKQHIGGVVDVQVDGDAVVVELERPQPGLLHALAKTCVVPAHRFTPERLAAGDLDREPVGTGPYRLVVRSSRVCRLSRHEAFHGGPGAIAEIDMIEVADDEERAGALVSGELDLAQIKAQHVAWVSGTPGLRVHPIQTRVWRALTFNLSHPLLRDPAVRRGLSQLIDREEIVARALGGHGRPQFYPAPPSSWASPPAPPVTGRDVGFATLRSAGCERNVEGVWSRDGAELALTLAYLRTETFRAVASEVIAEQLTRCGVPVSLVPITWEQYRAMDSTGLRGSEFDGIVVGWSGGVDPYENLAVRYSSTGAYNRDGYHDDEVDALLDQAVASADRKHATALYHRVLEITHRDSIMAPLVNPEYLFAARDDLTGFEDFEVDSFYEFPQYAHRIRHTAPR</sequence>
<dbReference type="Gene3D" id="3.10.105.10">
    <property type="entry name" value="Dipeptide-binding Protein, Domain 3"/>
    <property type="match status" value="1"/>
</dbReference>
<feature type="domain" description="Solute-binding protein family 5" evidence="4">
    <location>
        <begin position="57"/>
        <end position="409"/>
    </location>
</feature>
<organism evidence="5 6">
    <name type="scientific">Georgenia faecalis</name>
    <dbReference type="NCBI Taxonomy" id="2483799"/>
    <lineage>
        <taxon>Bacteria</taxon>
        <taxon>Bacillati</taxon>
        <taxon>Actinomycetota</taxon>
        <taxon>Actinomycetes</taxon>
        <taxon>Micrococcales</taxon>
        <taxon>Bogoriellaceae</taxon>
        <taxon>Georgenia</taxon>
    </lineage>
</organism>
<gene>
    <name evidence="5" type="ORF">ACFO3F_10260</name>
</gene>
<evidence type="ECO:0000259" key="4">
    <source>
        <dbReference type="Pfam" id="PF00496"/>
    </source>
</evidence>
<dbReference type="PANTHER" id="PTHR30290">
    <property type="entry name" value="PERIPLASMIC BINDING COMPONENT OF ABC TRANSPORTER"/>
    <property type="match status" value="1"/>
</dbReference>
<dbReference type="Gene3D" id="3.90.76.10">
    <property type="entry name" value="Dipeptide-binding Protein, Domain 1"/>
    <property type="match status" value="1"/>
</dbReference>
<keyword evidence="2" id="KW-0813">Transport</keyword>
<dbReference type="InterPro" id="IPR030678">
    <property type="entry name" value="Peptide/Ni-bd"/>
</dbReference>
<dbReference type="SUPFAM" id="SSF53850">
    <property type="entry name" value="Periplasmic binding protein-like II"/>
    <property type="match status" value="1"/>
</dbReference>
<evidence type="ECO:0000256" key="2">
    <source>
        <dbReference type="ARBA" id="ARBA00022448"/>
    </source>
</evidence>
<evidence type="ECO:0000313" key="5">
    <source>
        <dbReference type="EMBL" id="MFC4555629.1"/>
    </source>
</evidence>
<dbReference type="InterPro" id="IPR039424">
    <property type="entry name" value="SBP_5"/>
</dbReference>